<protein>
    <recommendedName>
        <fullName evidence="3 10">Glutamate--cysteine ligase</fullName>
        <ecNumber evidence="3 10">6.3.2.2</ecNumber>
    </recommendedName>
    <alternativeName>
        <fullName evidence="9 10">Gamma-ECS</fullName>
    </alternativeName>
    <alternativeName>
        <fullName evidence="8 10">Gamma-glutamylcysteine synthetase</fullName>
    </alternativeName>
</protein>
<dbReference type="PANTHER" id="PTHR11164">
    <property type="entry name" value="GLUTAMATE CYSTEINE LIGASE"/>
    <property type="match status" value="1"/>
</dbReference>
<evidence type="ECO:0000313" key="11">
    <source>
        <dbReference type="EMBL" id="CAG5112062.1"/>
    </source>
</evidence>
<evidence type="ECO:0000256" key="2">
    <source>
        <dbReference type="ARBA" id="ARBA00008100"/>
    </source>
</evidence>
<dbReference type="EC" id="6.3.2.2" evidence="3 10"/>
<comment type="similarity">
    <text evidence="2 10">Belongs to the glutamate--cysteine ligase type 3 family.</text>
</comment>
<evidence type="ECO:0000256" key="7">
    <source>
        <dbReference type="ARBA" id="ARBA00022840"/>
    </source>
</evidence>
<proteinExistence type="inferred from homology"/>
<evidence type="ECO:0000256" key="8">
    <source>
        <dbReference type="ARBA" id="ARBA00030585"/>
    </source>
</evidence>
<evidence type="ECO:0000256" key="1">
    <source>
        <dbReference type="ARBA" id="ARBA00005006"/>
    </source>
</evidence>
<evidence type="ECO:0000256" key="9">
    <source>
        <dbReference type="ARBA" id="ARBA00032122"/>
    </source>
</evidence>
<gene>
    <name evidence="11" type="ORF">OKIOD_LOCUS15083</name>
</gene>
<keyword evidence="7 10" id="KW-0067">ATP-binding</keyword>
<keyword evidence="4 10" id="KW-0436">Ligase</keyword>
<keyword evidence="6 10" id="KW-0547">Nucleotide-binding</keyword>
<dbReference type="InterPro" id="IPR004308">
    <property type="entry name" value="GCS"/>
</dbReference>
<dbReference type="Proteomes" id="UP001158576">
    <property type="component" value="Chromosome 2"/>
</dbReference>
<dbReference type="InterPro" id="IPR014746">
    <property type="entry name" value="Gln_synth/guanido_kin_cat_dom"/>
</dbReference>
<name>A0ABN7T4W6_OIKDI</name>
<keyword evidence="12" id="KW-1185">Reference proteome</keyword>
<evidence type="ECO:0000256" key="3">
    <source>
        <dbReference type="ARBA" id="ARBA00012220"/>
    </source>
</evidence>
<evidence type="ECO:0000256" key="5">
    <source>
        <dbReference type="ARBA" id="ARBA00022684"/>
    </source>
</evidence>
<evidence type="ECO:0000256" key="4">
    <source>
        <dbReference type="ARBA" id="ARBA00022598"/>
    </source>
</evidence>
<organism evidence="11 12">
    <name type="scientific">Oikopleura dioica</name>
    <name type="common">Tunicate</name>
    <dbReference type="NCBI Taxonomy" id="34765"/>
    <lineage>
        <taxon>Eukaryota</taxon>
        <taxon>Metazoa</taxon>
        <taxon>Chordata</taxon>
        <taxon>Tunicata</taxon>
        <taxon>Appendicularia</taxon>
        <taxon>Copelata</taxon>
        <taxon>Oikopleuridae</taxon>
        <taxon>Oikopleura</taxon>
    </lineage>
</organism>
<sequence>MGLLVVGEPLNWEDTKKHAEYKTGGLFLRSLNLNTSAQELIFPPFPQQIPYRREHGLEQLIHIYNQYKDRCCDTLKWGDEVEYMICRGNEAGKKIQLVLKGEDIFEELDCEQQDELWRPEYASYMLEGTPGQPYGGTLNDLLKVERSMLRRRKQVEAKLEENEYLVAYSTFPRLGCEKFTIPEVVINDPVTDNPFTQSEFFPERAINRHPRFPTLSQNIRHRRGKKGHKKYASNISNLLNSVDMLSSPDKLIPMTPIMLAISAASPIFRGLLADVDTRWSVISASVDCRTEEEKGSVPLKNDKYVIPKSRYASVSSYLMDENQKYNDMKLVINPEAEKKLLDAGMDPVLATHFAHLFIRDPVTLWGNKIYLDDEKESDHFENIQSTNWQTLRFKPPPPNSPIGWRVEFRPMEVQFTEFENAAHSIFIVLLTRVILSYHLNLTVPISKVEENMKRAEHRDAVLKQKFYFRTNPDEETPKILELSCDEVINGGRGFFGLIPYMRKYLDDSGTDIKTRCKILSMASV</sequence>
<dbReference type="EMBL" id="OU015567">
    <property type="protein sequence ID" value="CAG5112062.1"/>
    <property type="molecule type" value="Genomic_DNA"/>
</dbReference>
<evidence type="ECO:0000313" key="12">
    <source>
        <dbReference type="Proteomes" id="UP001158576"/>
    </source>
</evidence>
<comment type="pathway">
    <text evidence="1 10">Sulfur metabolism; glutathione biosynthesis; glutathione from L-cysteine and L-glutamate: step 1/2.</text>
</comment>
<dbReference type="Gene3D" id="3.30.590.50">
    <property type="match status" value="3"/>
</dbReference>
<comment type="catalytic activity">
    <reaction evidence="10">
        <text>L-cysteine + L-glutamate + ATP = gamma-L-glutamyl-L-cysteine + ADP + phosphate + H(+)</text>
        <dbReference type="Rhea" id="RHEA:13285"/>
        <dbReference type="ChEBI" id="CHEBI:15378"/>
        <dbReference type="ChEBI" id="CHEBI:29985"/>
        <dbReference type="ChEBI" id="CHEBI:30616"/>
        <dbReference type="ChEBI" id="CHEBI:35235"/>
        <dbReference type="ChEBI" id="CHEBI:43474"/>
        <dbReference type="ChEBI" id="CHEBI:58173"/>
        <dbReference type="ChEBI" id="CHEBI:456216"/>
        <dbReference type="EC" id="6.3.2.2"/>
    </reaction>
</comment>
<dbReference type="Pfam" id="PF03074">
    <property type="entry name" value="GCS"/>
    <property type="match status" value="1"/>
</dbReference>
<accession>A0ABN7T4W6</accession>
<keyword evidence="5 10" id="KW-0317">Glutathione biosynthesis</keyword>
<dbReference type="PANTHER" id="PTHR11164:SF0">
    <property type="entry name" value="GLUTAMATE--CYSTEINE LIGASE CATALYTIC SUBUNIT"/>
    <property type="match status" value="1"/>
</dbReference>
<evidence type="ECO:0000256" key="6">
    <source>
        <dbReference type="ARBA" id="ARBA00022741"/>
    </source>
</evidence>
<dbReference type="SUPFAM" id="SSF55931">
    <property type="entry name" value="Glutamine synthetase/guanido kinase"/>
    <property type="match status" value="1"/>
</dbReference>
<reference evidence="11 12" key="1">
    <citation type="submission" date="2021-04" db="EMBL/GenBank/DDBJ databases">
        <authorList>
            <person name="Bliznina A."/>
        </authorList>
    </citation>
    <scope>NUCLEOTIDE SEQUENCE [LARGE SCALE GENOMIC DNA]</scope>
</reference>
<evidence type="ECO:0000256" key="10">
    <source>
        <dbReference type="RuleBase" id="RU367135"/>
    </source>
</evidence>